<evidence type="ECO:0000259" key="4">
    <source>
        <dbReference type="PROSITE" id="PS51930"/>
    </source>
</evidence>
<dbReference type="CDD" id="cd07045">
    <property type="entry name" value="BMC_CcmK_like"/>
    <property type="match status" value="1"/>
</dbReference>
<proteinExistence type="inferred from homology"/>
<dbReference type="Proteomes" id="UP000004893">
    <property type="component" value="Unassembled WGS sequence"/>
</dbReference>
<comment type="caution">
    <text evidence="5">The sequence shown here is derived from an EMBL/GenBank/DDBJ whole genome shotgun (WGS) entry which is preliminary data.</text>
</comment>
<comment type="subcellular location">
    <subcellularLocation>
        <location evidence="2">Bacterial microcompartment</location>
    </subcellularLocation>
</comment>
<evidence type="ECO:0000313" key="6">
    <source>
        <dbReference type="Proteomes" id="UP000004893"/>
    </source>
</evidence>
<keyword evidence="6" id="KW-1185">Reference proteome</keyword>
<dbReference type="Pfam" id="PF00936">
    <property type="entry name" value="BMC"/>
    <property type="match status" value="1"/>
</dbReference>
<dbReference type="PANTHER" id="PTHR33941">
    <property type="entry name" value="PROPANEDIOL UTILIZATION PROTEIN PDUA"/>
    <property type="match status" value="1"/>
</dbReference>
<dbReference type="PANTHER" id="PTHR33941:SF11">
    <property type="entry name" value="BACTERIAL MICROCOMPARTMENT SHELL PROTEIN PDUJ"/>
    <property type="match status" value="1"/>
</dbReference>
<evidence type="ECO:0000256" key="1">
    <source>
        <dbReference type="ARBA" id="ARBA00023780"/>
    </source>
</evidence>
<evidence type="ECO:0000256" key="2">
    <source>
        <dbReference type="ARBA" id="ARBA00024322"/>
    </source>
</evidence>
<dbReference type="STRING" id="553973.CLOHYLEM_04362"/>
<dbReference type="Gene3D" id="3.30.70.1710">
    <property type="match status" value="1"/>
</dbReference>
<name>C0BX28_9FIRM</name>
<dbReference type="PROSITE" id="PS51930">
    <property type="entry name" value="BMC_2"/>
    <property type="match status" value="1"/>
</dbReference>
<dbReference type="EMBL" id="ABYI02000007">
    <property type="protein sequence ID" value="EEG75626.1"/>
    <property type="molecule type" value="Genomic_DNA"/>
</dbReference>
<evidence type="ECO:0000313" key="5">
    <source>
        <dbReference type="EMBL" id="EEG75626.1"/>
    </source>
</evidence>
<evidence type="ECO:0000256" key="3">
    <source>
        <dbReference type="ARBA" id="ARBA00024446"/>
    </source>
</evidence>
<dbReference type="RefSeq" id="WP_006441696.1">
    <property type="nucleotide sequence ID" value="NZ_CP036524.1"/>
</dbReference>
<sequence length="92" mass="9435">MNSYGFIETKGFVGSVEAADAMVKAANVEVAGKMEIGGGYITIAIKGDVGAVKAAVDAGAEAAQRVGELVSAHVIPRPNEGLLDLFLEKEEA</sequence>
<comment type="similarity">
    <text evidence="1">Belongs to the bacterial microcompartments protein family. CsoS1 subfamily.</text>
</comment>
<dbReference type="SUPFAM" id="SSF143414">
    <property type="entry name" value="CcmK-like"/>
    <property type="match status" value="1"/>
</dbReference>
<reference evidence="5" key="1">
    <citation type="submission" date="2009-02" db="EMBL/GenBank/DDBJ databases">
        <authorList>
            <person name="Fulton L."/>
            <person name="Clifton S."/>
            <person name="Fulton B."/>
            <person name="Xu J."/>
            <person name="Minx P."/>
            <person name="Pepin K.H."/>
            <person name="Johnson M."/>
            <person name="Bhonagiri V."/>
            <person name="Nash W.E."/>
            <person name="Mardis E.R."/>
            <person name="Wilson R.K."/>
        </authorList>
    </citation>
    <scope>NUCLEOTIDE SEQUENCE [LARGE SCALE GENOMIC DNA]</scope>
    <source>
        <strain evidence="5">DSM 15053</strain>
    </source>
</reference>
<gene>
    <name evidence="5" type="ORF">CLOHYLEM_04362</name>
</gene>
<dbReference type="PROSITE" id="PS01139">
    <property type="entry name" value="BMC_1"/>
    <property type="match status" value="1"/>
</dbReference>
<dbReference type="OrthoDB" id="9812608at2"/>
<dbReference type="eggNOG" id="COG4577">
    <property type="taxonomic scope" value="Bacteria"/>
</dbReference>
<feature type="domain" description="BMC" evidence="4">
    <location>
        <begin position="3"/>
        <end position="87"/>
    </location>
</feature>
<reference evidence="5" key="2">
    <citation type="submission" date="2013-06" db="EMBL/GenBank/DDBJ databases">
        <title>Draft genome sequence of Clostridium hylemonae (DSM 15053).</title>
        <authorList>
            <person name="Sudarsanam P."/>
            <person name="Ley R."/>
            <person name="Guruge J."/>
            <person name="Turnbaugh P.J."/>
            <person name="Mahowald M."/>
            <person name="Liep D."/>
            <person name="Gordon J."/>
        </authorList>
    </citation>
    <scope>NUCLEOTIDE SEQUENCE</scope>
    <source>
        <strain evidence="5">DSM 15053</strain>
    </source>
</reference>
<protein>
    <submittedName>
        <fullName evidence="5">BMC domain protein</fullName>
    </submittedName>
</protein>
<dbReference type="InterPro" id="IPR037233">
    <property type="entry name" value="CcmK-like_sf"/>
</dbReference>
<dbReference type="AlphaFoldDB" id="C0BX28"/>
<keyword evidence="3" id="KW-1283">Bacterial microcompartment</keyword>
<dbReference type="HOGENOM" id="CLU_064903_5_3_9"/>
<dbReference type="InterPro" id="IPR020808">
    <property type="entry name" value="Bact_microcomp_CS"/>
</dbReference>
<accession>C0BX28</accession>
<organism evidence="5 6">
    <name type="scientific">[Clostridium] hylemonae DSM 15053</name>
    <dbReference type="NCBI Taxonomy" id="553973"/>
    <lineage>
        <taxon>Bacteria</taxon>
        <taxon>Bacillati</taxon>
        <taxon>Bacillota</taxon>
        <taxon>Clostridia</taxon>
        <taxon>Lachnospirales</taxon>
        <taxon>Lachnospiraceae</taxon>
    </lineage>
</organism>
<dbReference type="InterPro" id="IPR050575">
    <property type="entry name" value="BMC_shell"/>
</dbReference>
<dbReference type="InterPro" id="IPR000249">
    <property type="entry name" value="BMC_dom"/>
</dbReference>
<dbReference type="SMART" id="SM00877">
    <property type="entry name" value="BMC"/>
    <property type="match status" value="1"/>
</dbReference>
<dbReference type="InterPro" id="IPR044872">
    <property type="entry name" value="CcmK/CsoS1_BMC"/>
</dbReference>
<dbReference type="GO" id="GO:0031469">
    <property type="term" value="C:bacterial microcompartment"/>
    <property type="evidence" value="ECO:0007669"/>
    <property type="project" value="UniProtKB-SubCell"/>
</dbReference>